<comment type="caution">
    <text evidence="1">The sequence shown here is derived from an EMBL/GenBank/DDBJ whole genome shotgun (WGS) entry which is preliminary data.</text>
</comment>
<name>A0A843ACJ2_9CREN</name>
<organism evidence="1 2">
    <name type="scientific">Fervidicoccus fontis</name>
    <dbReference type="NCBI Taxonomy" id="683846"/>
    <lineage>
        <taxon>Archaea</taxon>
        <taxon>Thermoproteota</taxon>
        <taxon>Thermoprotei</taxon>
        <taxon>Fervidicoccales</taxon>
        <taxon>Fervidicoccaceae</taxon>
        <taxon>Fervidicoccus</taxon>
    </lineage>
</organism>
<dbReference type="Pfam" id="PF18320">
    <property type="entry name" value="Csc2"/>
    <property type="match status" value="1"/>
</dbReference>
<evidence type="ECO:0000313" key="2">
    <source>
        <dbReference type="Proteomes" id="UP000652307"/>
    </source>
</evidence>
<dbReference type="NCBIfam" id="TIGR03157">
    <property type="entry name" value="cas_Csc2"/>
    <property type="match status" value="1"/>
</dbReference>
<dbReference type="InterPro" id="IPR017574">
    <property type="entry name" value="CRISPR-assoc_prot_Cas7/Csc2"/>
</dbReference>
<accession>A0A843ACJ2</accession>
<dbReference type="RefSeq" id="WP_193803382.1">
    <property type="nucleotide sequence ID" value="NZ_JADEZV010000001.1"/>
</dbReference>
<dbReference type="Proteomes" id="UP000652307">
    <property type="component" value="Unassembled WGS sequence"/>
</dbReference>
<gene>
    <name evidence="1" type="primary">cas7d</name>
    <name evidence="1" type="ORF">IOK49_01740</name>
</gene>
<dbReference type="EMBL" id="JADEZV010000001">
    <property type="protein sequence ID" value="MBE9390807.1"/>
    <property type="molecule type" value="Genomic_DNA"/>
</dbReference>
<sequence length="233" mass="25694">MELQYTAPLAEGGEKATDIGMDGYCPACTIFGVALTSKEWSKISNTMSLGLKTRVHFDPAFAVSRKVQPETHNKVTEGIMSSTGGALFTEIHVLPGTTFVGRVVLHDLTKPELLTTLYSLITSEEIGGRAGIYGTIKIELLGMKGGFYSITSSLDLADEIAKNGKEMPSEVRFYLSNRLKELGFVSLSNQDIIKLVDPKNDKDTFTELWRSSIEFVRQLHDNIMMISGKYKGK</sequence>
<protein>
    <submittedName>
        <fullName evidence="1">Type I-D CRISPR-associated protein Cas7/Csc2</fullName>
    </submittedName>
</protein>
<dbReference type="AlphaFoldDB" id="A0A843ACJ2"/>
<proteinExistence type="predicted"/>
<evidence type="ECO:0000313" key="1">
    <source>
        <dbReference type="EMBL" id="MBE9390807.1"/>
    </source>
</evidence>
<reference evidence="1" key="1">
    <citation type="submission" date="2020-10" db="EMBL/GenBank/DDBJ databases">
        <title>Fervidococcus fontis strain 3639Fd - the first crenarchaeon capable of growth on lipids.</title>
        <authorList>
            <person name="Kochetkova T.V."/>
            <person name="Elcheninov A.G."/>
            <person name="Toschakov S.V."/>
            <person name="Kublanov I.V."/>
        </authorList>
    </citation>
    <scope>NUCLEOTIDE SEQUENCE</scope>
    <source>
        <strain evidence="1">3639Fd</strain>
    </source>
</reference>